<keyword evidence="14" id="KW-1185">Reference proteome</keyword>
<dbReference type="AlphaFoldDB" id="E4TTL9"/>
<reference evidence="13 14" key="1">
    <citation type="journal article" date="2011" name="Stand. Genomic Sci.">
        <title>Complete genome sequence of Marivirga tractuosa type strain (H-43).</title>
        <authorList>
            <person name="Pagani I."/>
            <person name="Chertkov O."/>
            <person name="Lapidus A."/>
            <person name="Lucas S."/>
            <person name="Del Rio T.G."/>
            <person name="Tice H."/>
            <person name="Copeland A."/>
            <person name="Cheng J.F."/>
            <person name="Nolan M."/>
            <person name="Saunders E."/>
            <person name="Pitluck S."/>
            <person name="Held B."/>
            <person name="Goodwin L."/>
            <person name="Liolios K."/>
            <person name="Ovchinikova G."/>
            <person name="Ivanova N."/>
            <person name="Mavromatis K."/>
            <person name="Pati A."/>
            <person name="Chen A."/>
            <person name="Palaniappan K."/>
            <person name="Land M."/>
            <person name="Hauser L."/>
            <person name="Jeffries C.D."/>
            <person name="Detter J.C."/>
            <person name="Han C."/>
            <person name="Tapia R."/>
            <person name="Ngatchou-Djao O.D."/>
            <person name="Rohde M."/>
            <person name="Goker M."/>
            <person name="Spring S."/>
            <person name="Sikorski J."/>
            <person name="Woyke T."/>
            <person name="Bristow J."/>
            <person name="Eisen J.A."/>
            <person name="Markowitz V."/>
            <person name="Hugenholtz P."/>
            <person name="Klenk H.P."/>
            <person name="Kyrpides N.C."/>
        </authorList>
    </citation>
    <scope>NUCLEOTIDE SEQUENCE [LARGE SCALE GENOMIC DNA]</scope>
    <source>
        <strain evidence="14">ATCC 23168 / DSM 4126 / NBRC 15989 / NCIMB 1408 / VKM B-1430 / H-43</strain>
    </source>
</reference>
<evidence type="ECO:0000256" key="5">
    <source>
        <dbReference type="ARBA" id="ARBA00022801"/>
    </source>
</evidence>
<keyword evidence="9" id="KW-0175">Coiled coil</keyword>
<dbReference type="InterPro" id="IPR026444">
    <property type="entry name" value="Secre_tail"/>
</dbReference>
<evidence type="ECO:0000313" key="14">
    <source>
        <dbReference type="Proteomes" id="UP000008720"/>
    </source>
</evidence>
<organism evidence="13 14">
    <name type="scientific">Marivirga tractuosa (strain ATCC 23168 / DSM 4126 / NBRC 15989 / NCIMB 1408 / VKM B-1430 / H-43)</name>
    <name type="common">Microscilla tractuosa</name>
    <name type="synonym">Flexibacter tractuosus</name>
    <dbReference type="NCBI Taxonomy" id="643867"/>
    <lineage>
        <taxon>Bacteria</taxon>
        <taxon>Pseudomonadati</taxon>
        <taxon>Bacteroidota</taxon>
        <taxon>Cytophagia</taxon>
        <taxon>Cytophagales</taxon>
        <taxon>Marivirgaceae</taxon>
        <taxon>Marivirga</taxon>
    </lineage>
</organism>
<evidence type="ECO:0000256" key="9">
    <source>
        <dbReference type="SAM" id="Coils"/>
    </source>
</evidence>
<evidence type="ECO:0000256" key="4">
    <source>
        <dbReference type="ARBA" id="ARBA00022729"/>
    </source>
</evidence>
<comment type="similarity">
    <text evidence="1">Belongs to the peptidase M43B family.</text>
</comment>
<evidence type="ECO:0000256" key="8">
    <source>
        <dbReference type="ARBA" id="ARBA00023157"/>
    </source>
</evidence>
<keyword evidence="4" id="KW-0732">Signal</keyword>
<protein>
    <recommendedName>
        <fullName evidence="15">Peptidase M43B pregnancy-associated plasma-A</fullName>
    </recommendedName>
</protein>
<dbReference type="Pfam" id="PF05572">
    <property type="entry name" value="Peptidase_M43"/>
    <property type="match status" value="1"/>
</dbReference>
<dbReference type="Gene3D" id="2.60.120.200">
    <property type="match status" value="1"/>
</dbReference>
<dbReference type="GO" id="GO:0008237">
    <property type="term" value="F:metallopeptidase activity"/>
    <property type="evidence" value="ECO:0007669"/>
    <property type="project" value="UniProtKB-KW"/>
</dbReference>
<dbReference type="GO" id="GO:0006508">
    <property type="term" value="P:proteolysis"/>
    <property type="evidence" value="ECO:0007669"/>
    <property type="project" value="UniProtKB-KW"/>
</dbReference>
<keyword evidence="7" id="KW-0482">Metalloprotease</keyword>
<dbReference type="NCBIfam" id="NF038128">
    <property type="entry name" value="choice_anch_J"/>
    <property type="match status" value="1"/>
</dbReference>
<dbReference type="OrthoDB" id="6278496at2"/>
<keyword evidence="8" id="KW-1015">Disulfide bond</keyword>
<feature type="domain" description="Secretion system C-terminal sorting" evidence="12">
    <location>
        <begin position="907"/>
        <end position="982"/>
    </location>
</feature>
<dbReference type="KEGG" id="mtt:Ftrac_0934"/>
<evidence type="ECO:0000313" key="13">
    <source>
        <dbReference type="EMBL" id="ADR20936.1"/>
    </source>
</evidence>
<evidence type="ECO:0008006" key="15">
    <source>
        <dbReference type="Google" id="ProtNLM"/>
    </source>
</evidence>
<dbReference type="STRING" id="643867.Ftrac_0934"/>
<sequence length="984" mass="113006">MKQLYHSYFKYVFGSGIFIYLLLLSFHQILAQERCAVPQLLEERESKYPELSTEKFEKWISEKKKLRFQSSQRNQSNLVQIPVVFHVIHNGEPVGIGGNLLKSRIDRQLEILNEDFNRLNTDATETLEEFSNLAASFEIEFIYAKQDPDGFETNGIVRMPGSQASYGYQERAILSSESYWPAEDYLNIWVADLANGSLGWAEFPVSNLPGLDAASNNRLIDGVTLDYVYFGENPDSPSFESKGRTATHEMGHFFGLRHIWGDGGCSVDDYCEDTPFASRSSTGCDLAKTTCESLDMAQNFMDYTNDACMNIFTLDQKSRVRTVVENSPRRKSLTESVGLEEPPVFNRDLGLTEINSQYTGSCSGNFTPQIKIKNQGLFPLDQYSIQMLVDGELTETLTFNETLESGEEKEVFFSLLNFEETAEYSIFYSLNLEGNFQDERLDNNQKTEYFQKLENADLPYEKKFNNNINSWFIRNGDEEESWQIYDEAIGIPFYENRQNFGQKEEIISPIFDFTTLDVPELSFVFSQVADSIPNRVSIYASYDCGRNFDDLIFSNSITDISTAYTVDSVFTPQFRLDWDTVKIDLNRLRDEESVCFNIVAENRLGNNFYVSQFKIEESSKKNREIGIVKWQEINPLICEERLEGKLVIKNIGRENISNYKIEILNNGSLIKDYILNEELLVAGQDTEVDILIEQPEQNVGEFEIRAITNGVEGEIANSFYLPFEKNCIEELPPLRLVFNGSNSNNWFEFNPEKDKGWEYSSADFAVKSNSSEITTESSEDWLISPLLDVSNTNYLGLIFDVSYRKALRQSEKFEIYLSDDNGANFRTLIYSKSGDSLATSFGNDVPTQLVWRNEFIDLSPYVYRDKIRLAFKATHDNGQNIYLKNITFFVGQSPPPPYPNVRKPFVIYPNPAKNDLNLHLNLEIAEEGYFQILDMKGNVILDFTEPKILNQFISFDVSQLAEGMYILRLRTNRFSASERFMIQK</sequence>
<dbReference type="PANTHER" id="PTHR47466:SF1">
    <property type="entry name" value="METALLOPROTEASE MEP1 (AFU_ORTHOLOGUE AFUA_1G07730)-RELATED"/>
    <property type="match status" value="1"/>
</dbReference>
<dbReference type="Proteomes" id="UP000008720">
    <property type="component" value="Chromosome"/>
</dbReference>
<evidence type="ECO:0000256" key="6">
    <source>
        <dbReference type="ARBA" id="ARBA00022833"/>
    </source>
</evidence>
<keyword evidence="3" id="KW-0479">Metal-binding</keyword>
<keyword evidence="10" id="KW-0812">Transmembrane</keyword>
<dbReference type="GO" id="GO:0046872">
    <property type="term" value="F:metal ion binding"/>
    <property type="evidence" value="ECO:0007669"/>
    <property type="project" value="UniProtKB-KW"/>
</dbReference>
<keyword evidence="2" id="KW-0645">Protease</keyword>
<dbReference type="eggNOG" id="COG1572">
    <property type="taxonomic scope" value="Bacteria"/>
</dbReference>
<dbReference type="InterPro" id="IPR013783">
    <property type="entry name" value="Ig-like_fold"/>
</dbReference>
<dbReference type="Pfam" id="PF18962">
    <property type="entry name" value="Por_Secre_tail"/>
    <property type="match status" value="1"/>
</dbReference>
<evidence type="ECO:0000256" key="3">
    <source>
        <dbReference type="ARBA" id="ARBA00022723"/>
    </source>
</evidence>
<evidence type="ECO:0000256" key="10">
    <source>
        <dbReference type="SAM" id="Phobius"/>
    </source>
</evidence>
<evidence type="ECO:0000256" key="1">
    <source>
        <dbReference type="ARBA" id="ARBA00008721"/>
    </source>
</evidence>
<dbReference type="HOGENOM" id="CLU_011684_1_0_10"/>
<name>E4TTL9_MARTH</name>
<proteinExistence type="inferred from homology"/>
<keyword evidence="10" id="KW-1133">Transmembrane helix</keyword>
<feature type="domain" description="Peptidase M43 pregnancy-associated plasma-A" evidence="11">
    <location>
        <begin position="177"/>
        <end position="325"/>
    </location>
</feature>
<feature type="transmembrane region" description="Helical" evidence="10">
    <location>
        <begin position="12"/>
        <end position="30"/>
    </location>
</feature>
<dbReference type="InterPro" id="IPR024079">
    <property type="entry name" value="MetalloPept_cat_dom_sf"/>
</dbReference>
<dbReference type="Gene3D" id="3.40.390.10">
    <property type="entry name" value="Collagenase (Catalytic Domain)"/>
    <property type="match status" value="1"/>
</dbReference>
<dbReference type="EMBL" id="CP002349">
    <property type="protein sequence ID" value="ADR20936.1"/>
    <property type="molecule type" value="Genomic_DNA"/>
</dbReference>
<evidence type="ECO:0000259" key="12">
    <source>
        <dbReference type="Pfam" id="PF18962"/>
    </source>
</evidence>
<dbReference type="Gene3D" id="2.60.40.10">
    <property type="entry name" value="Immunoglobulins"/>
    <property type="match status" value="1"/>
</dbReference>
<dbReference type="eggNOG" id="COG3291">
    <property type="taxonomic scope" value="Bacteria"/>
</dbReference>
<evidence type="ECO:0000259" key="11">
    <source>
        <dbReference type="Pfam" id="PF05572"/>
    </source>
</evidence>
<dbReference type="CDD" id="cd04275">
    <property type="entry name" value="ZnMc_pappalysin_like"/>
    <property type="match status" value="1"/>
</dbReference>
<keyword evidence="6" id="KW-0862">Zinc</keyword>
<dbReference type="NCBIfam" id="TIGR04183">
    <property type="entry name" value="Por_Secre_tail"/>
    <property type="match status" value="1"/>
</dbReference>
<keyword evidence="5" id="KW-0378">Hydrolase</keyword>
<accession>E4TTL9</accession>
<evidence type="ECO:0000256" key="7">
    <source>
        <dbReference type="ARBA" id="ARBA00023049"/>
    </source>
</evidence>
<dbReference type="RefSeq" id="WP_013453087.1">
    <property type="nucleotide sequence ID" value="NC_014759.1"/>
</dbReference>
<dbReference type="PANTHER" id="PTHR47466">
    <property type="match status" value="1"/>
</dbReference>
<keyword evidence="10" id="KW-0472">Membrane</keyword>
<evidence type="ECO:0000256" key="2">
    <source>
        <dbReference type="ARBA" id="ARBA00022670"/>
    </source>
</evidence>
<dbReference type="SUPFAM" id="SSF55486">
    <property type="entry name" value="Metalloproteases ('zincins'), catalytic domain"/>
    <property type="match status" value="1"/>
</dbReference>
<feature type="coiled-coil region" evidence="9">
    <location>
        <begin position="102"/>
        <end position="129"/>
    </location>
</feature>
<dbReference type="InterPro" id="IPR008754">
    <property type="entry name" value="Peptidase_M43"/>
</dbReference>
<gene>
    <name evidence="13" type="ordered locus">Ftrac_0934</name>
</gene>